<proteinExistence type="predicted"/>
<organism evidence="1">
    <name type="scientific">Rhizophora mucronata</name>
    <name type="common">Asiatic mangrove</name>
    <dbReference type="NCBI Taxonomy" id="61149"/>
    <lineage>
        <taxon>Eukaryota</taxon>
        <taxon>Viridiplantae</taxon>
        <taxon>Streptophyta</taxon>
        <taxon>Embryophyta</taxon>
        <taxon>Tracheophyta</taxon>
        <taxon>Spermatophyta</taxon>
        <taxon>Magnoliopsida</taxon>
        <taxon>eudicotyledons</taxon>
        <taxon>Gunneridae</taxon>
        <taxon>Pentapetalae</taxon>
        <taxon>rosids</taxon>
        <taxon>fabids</taxon>
        <taxon>Malpighiales</taxon>
        <taxon>Rhizophoraceae</taxon>
        <taxon>Rhizophora</taxon>
    </lineage>
</organism>
<sequence length="19" mass="2308">MIRKTAKLDTELFYTARIH</sequence>
<accession>A0A2P2PIT3</accession>
<evidence type="ECO:0000313" key="1">
    <source>
        <dbReference type="EMBL" id="MBX54690.1"/>
    </source>
</evidence>
<protein>
    <submittedName>
        <fullName evidence="1">Uncharacterized protein</fullName>
    </submittedName>
</protein>
<reference evidence="1" key="1">
    <citation type="submission" date="2018-02" db="EMBL/GenBank/DDBJ databases">
        <title>Rhizophora mucronata_Transcriptome.</title>
        <authorList>
            <person name="Meera S.P."/>
            <person name="Sreeshan A."/>
            <person name="Augustine A."/>
        </authorList>
    </citation>
    <scope>NUCLEOTIDE SEQUENCE</scope>
    <source>
        <tissue evidence="1">Leaf</tissue>
    </source>
</reference>
<dbReference type="AlphaFoldDB" id="A0A2P2PIT3"/>
<dbReference type="EMBL" id="GGEC01074206">
    <property type="protein sequence ID" value="MBX54690.1"/>
    <property type="molecule type" value="Transcribed_RNA"/>
</dbReference>
<name>A0A2P2PIT3_RHIMU</name>